<dbReference type="NCBIfam" id="TIGR02772">
    <property type="entry name" value="Ku_bact"/>
    <property type="match status" value="1"/>
</dbReference>
<evidence type="ECO:0000313" key="6">
    <source>
        <dbReference type="Proteomes" id="UP000001492"/>
    </source>
</evidence>
<dbReference type="GO" id="GO:0006303">
    <property type="term" value="P:double-strand break repair via nonhomologous end joining"/>
    <property type="evidence" value="ECO:0007669"/>
    <property type="project" value="UniProtKB-UniRule"/>
</dbReference>
<reference evidence="6" key="1">
    <citation type="submission" date="2010-12" db="EMBL/GenBank/DDBJ databases">
        <title>Complete sequence of chromosome 1 of Asticcacaulis excentricus CB 48.</title>
        <authorList>
            <consortium name="US DOE Joint Genome Institute"/>
            <person name="Lucas S."/>
            <person name="Copeland A."/>
            <person name="Lapidus A."/>
            <person name="Cheng J.-F."/>
            <person name="Bruce D."/>
            <person name="Goodwin L."/>
            <person name="Pitluck S."/>
            <person name="Teshima H."/>
            <person name="Davenport K."/>
            <person name="Detter J.C."/>
            <person name="Han C."/>
            <person name="Tapia R."/>
            <person name="Land M."/>
            <person name="Hauser L."/>
            <person name="Jeffries C."/>
            <person name="Kyrpides N."/>
            <person name="Ivanova N."/>
            <person name="Ovchinnikova G."/>
            <person name="Brun Y.V."/>
            <person name="Woyke T."/>
        </authorList>
    </citation>
    <scope>NUCLEOTIDE SEQUENCE [LARGE SCALE GENOMIC DNA]</scope>
    <source>
        <strain evidence="6">ATCC 15261 / DSM 4724 / KCTC 12464 / NCIMB 9791 / VKM B-1370 / CB 48</strain>
    </source>
</reference>
<dbReference type="GO" id="GO:0003690">
    <property type="term" value="F:double-stranded DNA binding"/>
    <property type="evidence" value="ECO:0007669"/>
    <property type="project" value="UniProtKB-UniRule"/>
</dbReference>
<evidence type="ECO:0000313" key="5">
    <source>
        <dbReference type="EMBL" id="ADU13041.1"/>
    </source>
</evidence>
<proteinExistence type="inferred from homology"/>
<evidence type="ECO:0000256" key="1">
    <source>
        <dbReference type="ARBA" id="ARBA00023125"/>
    </source>
</evidence>
<feature type="domain" description="Ku" evidence="4">
    <location>
        <begin position="54"/>
        <end position="182"/>
    </location>
</feature>
<dbReference type="PANTHER" id="PTHR41251">
    <property type="entry name" value="NON-HOMOLOGOUS END JOINING PROTEIN KU"/>
    <property type="match status" value="1"/>
</dbReference>
<dbReference type="Pfam" id="PF02735">
    <property type="entry name" value="Ku"/>
    <property type="match status" value="1"/>
</dbReference>
<keyword evidence="6" id="KW-1185">Reference proteome</keyword>
<dbReference type="KEGG" id="aex:Astex_1371"/>
<keyword evidence="2" id="KW-0234">DNA repair</keyword>
<dbReference type="Proteomes" id="UP000001492">
    <property type="component" value="Chromosome 1"/>
</dbReference>
<dbReference type="PIRSF" id="PIRSF006493">
    <property type="entry name" value="Prok_Ku"/>
    <property type="match status" value="1"/>
</dbReference>
<dbReference type="HAMAP" id="MF_01875">
    <property type="entry name" value="Prokaryotic_Ku"/>
    <property type="match status" value="1"/>
</dbReference>
<dbReference type="InterPro" id="IPR016194">
    <property type="entry name" value="SPOC-like_C_dom_sf"/>
</dbReference>
<dbReference type="HOGENOM" id="CLU_048975_0_0_5"/>
<accession>E8RP71</accession>
<organism evidence="5 6">
    <name type="scientific">Asticcacaulis excentricus (strain ATCC 15261 / DSM 4724 / KCTC 12464 / NCIMB 9791 / VKM B-1370 / CB 48)</name>
    <dbReference type="NCBI Taxonomy" id="573065"/>
    <lineage>
        <taxon>Bacteria</taxon>
        <taxon>Pseudomonadati</taxon>
        <taxon>Pseudomonadota</taxon>
        <taxon>Alphaproteobacteria</taxon>
        <taxon>Caulobacterales</taxon>
        <taxon>Caulobacteraceae</taxon>
        <taxon>Asticcacaulis</taxon>
    </lineage>
</organism>
<feature type="compositionally biased region" description="Basic residues" evidence="3">
    <location>
        <begin position="267"/>
        <end position="289"/>
    </location>
</feature>
<dbReference type="SUPFAM" id="SSF100939">
    <property type="entry name" value="SPOC domain-like"/>
    <property type="match status" value="1"/>
</dbReference>
<dbReference type="InterPro" id="IPR009187">
    <property type="entry name" value="Prok_Ku"/>
</dbReference>
<comment type="subunit">
    <text evidence="2">Homodimer. Interacts with LigD.</text>
</comment>
<comment type="function">
    <text evidence="2">With LigD forms a non-homologous end joining (NHEJ) DNA repair enzyme, which repairs dsDNA breaks with reduced fidelity. Binds linear dsDNA with 5'- and 3'- overhangs but not closed circular dsDNA nor ssDNA. Recruits and stimulates the ligase activity of LigD.</text>
</comment>
<gene>
    <name evidence="2" type="primary">ku</name>
    <name evidence="5" type="ordered locus">Astex_1371</name>
</gene>
<dbReference type="AlphaFoldDB" id="E8RP71"/>
<dbReference type="STRING" id="573065.Astex_1371"/>
<keyword evidence="2" id="KW-0227">DNA damage</keyword>
<evidence type="ECO:0000256" key="2">
    <source>
        <dbReference type="HAMAP-Rule" id="MF_01875"/>
    </source>
</evidence>
<evidence type="ECO:0000256" key="3">
    <source>
        <dbReference type="SAM" id="MobiDB-lite"/>
    </source>
</evidence>
<dbReference type="GO" id="GO:0006310">
    <property type="term" value="P:DNA recombination"/>
    <property type="evidence" value="ECO:0007669"/>
    <property type="project" value="UniProtKB-KW"/>
</dbReference>
<comment type="similarity">
    <text evidence="2">Belongs to the prokaryotic Ku family.</text>
</comment>
<keyword evidence="1 2" id="KW-0238">DNA-binding</keyword>
<dbReference type="OrthoDB" id="9780854at2"/>
<name>E8RP71_ASTEC</name>
<protein>
    <recommendedName>
        <fullName evidence="2">Non-homologous end joining protein Ku</fullName>
    </recommendedName>
</protein>
<dbReference type="RefSeq" id="WP_013478873.1">
    <property type="nucleotide sequence ID" value="NC_014816.1"/>
</dbReference>
<feature type="region of interest" description="Disordered" evidence="3">
    <location>
        <begin position="251"/>
        <end position="289"/>
    </location>
</feature>
<dbReference type="PANTHER" id="PTHR41251:SF1">
    <property type="entry name" value="NON-HOMOLOGOUS END JOINING PROTEIN KU"/>
    <property type="match status" value="1"/>
</dbReference>
<keyword evidence="2" id="KW-0233">DNA recombination</keyword>
<dbReference type="InterPro" id="IPR006164">
    <property type="entry name" value="DNA_bd_Ku70/Ku80"/>
</dbReference>
<sequence length="289" mass="33039">MALRPYWSGNLRLSLVTLPVNVYSALNRSRQIPLKEIYRKTGERVHRLNVTEDGTEVERDEIIKGYEVQKGQYVLIETDEIKDLKIPSSRTLDIVQFVPAEEIDDLYFDTPYFVAPQKDADEQTFAVIRDALRHSKTTGIGQLAIAGRERLCTIRPCGSGLILQTLRYEDELRDSDPYFDDITEKAAASEELDLARELIKRKTAKFDPGRFHDHYREALQELIEAKVENREPVAVENDQPAAKVINLMDALRKSLKEPPPRPNEVKPKRKTPAKRKKSPAKTGTRKKAS</sequence>
<dbReference type="Gene3D" id="2.40.290.10">
    <property type="match status" value="1"/>
</dbReference>
<dbReference type="eggNOG" id="COG1273">
    <property type="taxonomic scope" value="Bacteria"/>
</dbReference>
<dbReference type="EMBL" id="CP002395">
    <property type="protein sequence ID" value="ADU13041.1"/>
    <property type="molecule type" value="Genomic_DNA"/>
</dbReference>
<feature type="compositionally biased region" description="Basic and acidic residues" evidence="3">
    <location>
        <begin position="251"/>
        <end position="266"/>
    </location>
</feature>
<evidence type="ECO:0000259" key="4">
    <source>
        <dbReference type="SMART" id="SM00559"/>
    </source>
</evidence>
<dbReference type="SMART" id="SM00559">
    <property type="entry name" value="Ku78"/>
    <property type="match status" value="1"/>
</dbReference>